<feature type="transmembrane region" description="Helical" evidence="1">
    <location>
        <begin position="21"/>
        <end position="38"/>
    </location>
</feature>
<protein>
    <submittedName>
        <fullName evidence="2">Uncharacterized protein</fullName>
    </submittedName>
</protein>
<sequence length="255" mass="27121">MPFATDLDQLARQRIRRARTAGALMTVLLGAALAILLSKSPQDPANADPTLAPTASVMPATPAPTFGYVTPARWVTLPEARGRLSRDYPVGWPRTPQGAAAAAAAMFSAVWDLDKGRALGAVDVYFSSRDRDESRREAAASVTWLRALLALPREGAPPAGATVAVQPVGVQWRIADAGNVYVSVAMRIDMIAGAHAPMRTVTVVGTGHLRWQTGLRGGDWAVLRTPAARMPRPVYADPGSAAFNSGHWRAIRPGE</sequence>
<evidence type="ECO:0000313" key="2">
    <source>
        <dbReference type="EMBL" id="GAA1612932.1"/>
    </source>
</evidence>
<keyword evidence="3" id="KW-1185">Reference proteome</keyword>
<organism evidence="2 3">
    <name type="scientific">Nonomuraea maheshkhaliensis</name>
    <dbReference type="NCBI Taxonomy" id="419590"/>
    <lineage>
        <taxon>Bacteria</taxon>
        <taxon>Bacillati</taxon>
        <taxon>Actinomycetota</taxon>
        <taxon>Actinomycetes</taxon>
        <taxon>Streptosporangiales</taxon>
        <taxon>Streptosporangiaceae</taxon>
        <taxon>Nonomuraea</taxon>
    </lineage>
</organism>
<gene>
    <name evidence="2" type="ORF">GCM10009733_006220</name>
</gene>
<evidence type="ECO:0000256" key="1">
    <source>
        <dbReference type="SAM" id="Phobius"/>
    </source>
</evidence>
<evidence type="ECO:0000313" key="3">
    <source>
        <dbReference type="Proteomes" id="UP001500064"/>
    </source>
</evidence>
<dbReference type="Proteomes" id="UP001500064">
    <property type="component" value="Unassembled WGS sequence"/>
</dbReference>
<keyword evidence="1" id="KW-0812">Transmembrane</keyword>
<keyword evidence="1" id="KW-1133">Transmembrane helix</keyword>
<comment type="caution">
    <text evidence="2">The sequence shown here is derived from an EMBL/GenBank/DDBJ whole genome shotgun (WGS) entry which is preliminary data.</text>
</comment>
<proteinExistence type="predicted"/>
<accession>A0ABN2ENM4</accession>
<dbReference type="EMBL" id="BAAAMU010000003">
    <property type="protein sequence ID" value="GAA1612932.1"/>
    <property type="molecule type" value="Genomic_DNA"/>
</dbReference>
<name>A0ABN2ENM4_9ACTN</name>
<keyword evidence="1" id="KW-0472">Membrane</keyword>
<dbReference type="RefSeq" id="WP_346101319.1">
    <property type="nucleotide sequence ID" value="NZ_BAAAMU010000003.1"/>
</dbReference>
<reference evidence="2 3" key="1">
    <citation type="journal article" date="2019" name="Int. J. Syst. Evol. Microbiol.">
        <title>The Global Catalogue of Microorganisms (GCM) 10K type strain sequencing project: providing services to taxonomists for standard genome sequencing and annotation.</title>
        <authorList>
            <consortium name="The Broad Institute Genomics Platform"/>
            <consortium name="The Broad Institute Genome Sequencing Center for Infectious Disease"/>
            <person name="Wu L."/>
            <person name="Ma J."/>
        </authorList>
    </citation>
    <scope>NUCLEOTIDE SEQUENCE [LARGE SCALE GENOMIC DNA]</scope>
    <source>
        <strain evidence="2 3">JCM 13929</strain>
    </source>
</reference>